<dbReference type="InterPro" id="IPR028351">
    <property type="entry name" value="CyaE"/>
</dbReference>
<organism evidence="8 9">
    <name type="scientific">Paraburkholderia edwinii</name>
    <dbReference type="NCBI Taxonomy" id="2861782"/>
    <lineage>
        <taxon>Bacteria</taxon>
        <taxon>Pseudomonadati</taxon>
        <taxon>Pseudomonadota</taxon>
        <taxon>Betaproteobacteria</taxon>
        <taxon>Burkholderiales</taxon>
        <taxon>Burkholderiaceae</taxon>
        <taxon>Paraburkholderia</taxon>
    </lineage>
</organism>
<keyword evidence="7" id="KW-0204">Cytolysis</keyword>
<proteinExistence type="inferred from homology"/>
<comment type="function">
    <text evidence="7">CyaE is necessary for transport of calmodulin-sensitive adenylate cyclase-hemolysin (cyclolysin).</text>
</comment>
<evidence type="ECO:0000256" key="5">
    <source>
        <dbReference type="ARBA" id="ARBA00023136"/>
    </source>
</evidence>
<evidence type="ECO:0000313" key="9">
    <source>
        <dbReference type="Proteomes" id="UP000826462"/>
    </source>
</evidence>
<name>A0ABX8UY02_9BURK</name>
<reference evidence="8 9" key="1">
    <citation type="submission" date="2021-07" db="EMBL/GenBank/DDBJ databases">
        <title>Paraburkholderia edwinii protects Aspergillus sp. from phenazines by acting as a toxin sponge.</title>
        <authorList>
            <person name="Dahlstrom K.M."/>
            <person name="Newman D.K."/>
        </authorList>
    </citation>
    <scope>NUCLEOTIDE SEQUENCE [LARGE SCALE GENOMIC DNA]</scope>
    <source>
        <strain evidence="8 9">Pe01</strain>
    </source>
</reference>
<evidence type="ECO:0000256" key="1">
    <source>
        <dbReference type="ARBA" id="ARBA00007613"/>
    </source>
</evidence>
<keyword evidence="3" id="KW-1134">Transmembrane beta strand</keyword>
<dbReference type="Proteomes" id="UP000826462">
    <property type="component" value="Chromosome 2"/>
</dbReference>
<keyword evidence="6 7" id="KW-0998">Cell outer membrane</keyword>
<dbReference type="PIRSF" id="PIRSF001892">
    <property type="entry name" value="CyaE"/>
    <property type="match status" value="1"/>
</dbReference>
<dbReference type="Pfam" id="PF02321">
    <property type="entry name" value="OEP"/>
    <property type="match status" value="2"/>
</dbReference>
<evidence type="ECO:0000256" key="2">
    <source>
        <dbReference type="ARBA" id="ARBA00022448"/>
    </source>
</evidence>
<dbReference type="PANTHER" id="PTHR30026">
    <property type="entry name" value="OUTER MEMBRANE PROTEIN TOLC"/>
    <property type="match status" value="1"/>
</dbReference>
<keyword evidence="4" id="KW-0812">Transmembrane</keyword>
<keyword evidence="9" id="KW-1185">Reference proteome</keyword>
<dbReference type="InterPro" id="IPR051906">
    <property type="entry name" value="TolC-like"/>
</dbReference>
<dbReference type="SUPFAM" id="SSF56954">
    <property type="entry name" value="Outer membrane efflux proteins (OEP)"/>
    <property type="match status" value="1"/>
</dbReference>
<dbReference type="InterPro" id="IPR003423">
    <property type="entry name" value="OMP_efflux"/>
</dbReference>
<keyword evidence="2 7" id="KW-0813">Transport</keyword>
<dbReference type="PANTHER" id="PTHR30026:SF20">
    <property type="entry name" value="OUTER MEMBRANE PROTEIN TOLC"/>
    <property type="match status" value="1"/>
</dbReference>
<evidence type="ECO:0000256" key="3">
    <source>
        <dbReference type="ARBA" id="ARBA00022452"/>
    </source>
</evidence>
<keyword evidence="7" id="KW-0354">Hemolysis</keyword>
<evidence type="ECO:0000256" key="6">
    <source>
        <dbReference type="ARBA" id="ARBA00023237"/>
    </source>
</evidence>
<comment type="subcellular location">
    <subcellularLocation>
        <location evidence="7">Cell outer membrane</location>
        <topology evidence="7">Peripheral membrane protein</topology>
    </subcellularLocation>
</comment>
<sequence length="440" mass="47536">MLGDGSASVCVFGALPSPLPLQDAVERALCSNPRTREAWAQVKVEAARVGQGRAAYLPNISASWQGVRDDQKTDIDNLPQFNSNFRNFLRTESVSLSWVLYDFGGREAALKSATELLAAAQANQQAVLDAAFAKVAKDYYAAQAAQGALAAAQQIEQTANDSVQAATARTNRGVAPITDQLQAQTQYAQAVVSLTKAEGDRQDALGVLANDMNLDPNAPITLPEVGEGVKPDQAFSGSIADLIDEAKRTHPNVRAAEARVEAALAKIRQTRAEGLPSVSLVAKYSRNNEPTTFEIGQPQLPTTGSEWYVGFQVTIPIFTGFLKTYQMREQQAKAELESDTLDETRQQVGLDVWTSYEALQTATHNLDNSAMLLDISNRSYAAAEHRYTVGVGSILELLNAQSALAGAKRQRIEALTDWRSARLQLAAKLGEIGMWSLPGE</sequence>
<dbReference type="Gene3D" id="1.20.1600.10">
    <property type="entry name" value="Outer membrane efflux proteins (OEP)"/>
    <property type="match status" value="1"/>
</dbReference>
<evidence type="ECO:0000313" key="8">
    <source>
        <dbReference type="EMBL" id="QYD73766.1"/>
    </source>
</evidence>
<protein>
    <recommendedName>
        <fullName evidence="7">Protein CyaE</fullName>
    </recommendedName>
</protein>
<gene>
    <name evidence="8" type="ORF">KZJ38_25520</name>
</gene>
<evidence type="ECO:0000256" key="7">
    <source>
        <dbReference type="PIRNR" id="PIRNR001892"/>
    </source>
</evidence>
<accession>A0ABX8UY02</accession>
<dbReference type="EMBL" id="CP080096">
    <property type="protein sequence ID" value="QYD73766.1"/>
    <property type="molecule type" value="Genomic_DNA"/>
</dbReference>
<keyword evidence="5 7" id="KW-0472">Membrane</keyword>
<evidence type="ECO:0000256" key="4">
    <source>
        <dbReference type="ARBA" id="ARBA00022692"/>
    </source>
</evidence>
<comment type="similarity">
    <text evidence="1 7">Belongs to the outer membrane factor (OMF) (TC 1.B.17) family.</text>
</comment>